<dbReference type="Gene3D" id="3.90.1210.10">
    <property type="entry name" value="Antifreeze-like/N-acetylneuraminic acid synthase C-terminal domain"/>
    <property type="match status" value="1"/>
</dbReference>
<dbReference type="Pfam" id="PF08666">
    <property type="entry name" value="SAF"/>
    <property type="match status" value="1"/>
</dbReference>
<dbReference type="Proteomes" id="UP000551501">
    <property type="component" value="Unassembled WGS sequence"/>
</dbReference>
<keyword evidence="1" id="KW-1133">Transmembrane helix</keyword>
<keyword evidence="1" id="KW-0472">Membrane</keyword>
<evidence type="ECO:0000313" key="3">
    <source>
        <dbReference type="EMBL" id="MBB4137709.1"/>
    </source>
</evidence>
<feature type="domain" description="SAF" evidence="2">
    <location>
        <begin position="57"/>
        <end position="118"/>
    </location>
</feature>
<dbReference type="EMBL" id="JACIFP010000001">
    <property type="protein sequence ID" value="MBB4137709.1"/>
    <property type="molecule type" value="Genomic_DNA"/>
</dbReference>
<evidence type="ECO:0000313" key="4">
    <source>
        <dbReference type="Proteomes" id="UP000551501"/>
    </source>
</evidence>
<dbReference type="InterPro" id="IPR013974">
    <property type="entry name" value="SAF"/>
</dbReference>
<protein>
    <submittedName>
        <fullName evidence="3">Flp pilus assembly protein CpaB</fullName>
    </submittedName>
</protein>
<sequence length="213" mass="22746">MNRRRDSDLNPTITDRIRRLTAPGWMRSVLVRRSVAVALVVCAAVLAVVEHRDPPTPTALVAVRDLRPGQALTAEDVRIASVPEELTPDDAPTVDEVVGRQVTGPVHRGEIIARHRLLDARLPAALTGRSDARLVPVRPADDSLASFVRAGDRVDLLGDDSQVLARDAIVATTPSTDRSGPGETGTLLVAMPADAAHRVAAAGIRDPITFVLH</sequence>
<gene>
    <name evidence="3" type="ORF">BKA16_004261</name>
</gene>
<feature type="transmembrane region" description="Helical" evidence="1">
    <location>
        <begin position="29"/>
        <end position="49"/>
    </location>
</feature>
<keyword evidence="4" id="KW-1185">Reference proteome</keyword>
<dbReference type="AlphaFoldDB" id="A0A840F805"/>
<comment type="caution">
    <text evidence="3">The sequence shown here is derived from an EMBL/GenBank/DDBJ whole genome shotgun (WGS) entry which is preliminary data.</text>
</comment>
<evidence type="ECO:0000259" key="2">
    <source>
        <dbReference type="SMART" id="SM00858"/>
    </source>
</evidence>
<keyword evidence="1" id="KW-0812">Transmembrane</keyword>
<proteinExistence type="predicted"/>
<name>A0A840F805_9ACTN</name>
<dbReference type="SMART" id="SM00858">
    <property type="entry name" value="SAF"/>
    <property type="match status" value="1"/>
</dbReference>
<organism evidence="3 4">
    <name type="scientific">Gordonia humi</name>
    <dbReference type="NCBI Taxonomy" id="686429"/>
    <lineage>
        <taxon>Bacteria</taxon>
        <taxon>Bacillati</taxon>
        <taxon>Actinomycetota</taxon>
        <taxon>Actinomycetes</taxon>
        <taxon>Mycobacteriales</taxon>
        <taxon>Gordoniaceae</taxon>
        <taxon>Gordonia</taxon>
    </lineage>
</organism>
<dbReference type="RefSeq" id="WP_183372536.1">
    <property type="nucleotide sequence ID" value="NZ_BAABHL010000001.1"/>
</dbReference>
<evidence type="ECO:0000256" key="1">
    <source>
        <dbReference type="SAM" id="Phobius"/>
    </source>
</evidence>
<accession>A0A840F805</accession>
<dbReference type="CDD" id="cd11614">
    <property type="entry name" value="SAF_CpaB_FlgA_like"/>
    <property type="match status" value="1"/>
</dbReference>
<reference evidence="3 4" key="1">
    <citation type="submission" date="2020-08" db="EMBL/GenBank/DDBJ databases">
        <title>Sequencing the genomes of 1000 actinobacteria strains.</title>
        <authorList>
            <person name="Klenk H.-P."/>
        </authorList>
    </citation>
    <scope>NUCLEOTIDE SEQUENCE [LARGE SCALE GENOMIC DNA]</scope>
    <source>
        <strain evidence="3 4">DSM 45298</strain>
    </source>
</reference>